<evidence type="ECO:0000313" key="2">
    <source>
        <dbReference type="Proteomes" id="UP001050975"/>
    </source>
</evidence>
<protein>
    <submittedName>
        <fullName evidence="1">Uncharacterized protein</fullName>
    </submittedName>
</protein>
<name>A0AAV3XHM6_9CYAN</name>
<gene>
    <name evidence="1" type="ORF">MiSe_58580</name>
</gene>
<evidence type="ECO:0000313" key="1">
    <source>
        <dbReference type="EMBL" id="GET41046.1"/>
    </source>
</evidence>
<dbReference type="EMBL" id="BLAY01000107">
    <property type="protein sequence ID" value="GET41046.1"/>
    <property type="molecule type" value="Genomic_DNA"/>
</dbReference>
<keyword evidence="2" id="KW-1185">Reference proteome</keyword>
<dbReference type="AlphaFoldDB" id="A0AAV3XHM6"/>
<accession>A0AAV3XHM6</accession>
<dbReference type="RefSeq" id="WP_226587268.1">
    <property type="nucleotide sequence ID" value="NZ_BLAY01000107.1"/>
</dbReference>
<proteinExistence type="predicted"/>
<sequence>MAFHISILGAVSAKLQRYADEDGFVPEVGDRWQNFPWEREVIGVFGDKKIGEACWQVFLTLPRMNDGGF</sequence>
<organism evidence="1 2">
    <name type="scientific">Microseira wollei NIES-4236</name>
    <dbReference type="NCBI Taxonomy" id="2530354"/>
    <lineage>
        <taxon>Bacteria</taxon>
        <taxon>Bacillati</taxon>
        <taxon>Cyanobacteriota</taxon>
        <taxon>Cyanophyceae</taxon>
        <taxon>Oscillatoriophycideae</taxon>
        <taxon>Aerosakkonematales</taxon>
        <taxon>Aerosakkonemataceae</taxon>
        <taxon>Microseira</taxon>
    </lineage>
</organism>
<dbReference type="Proteomes" id="UP001050975">
    <property type="component" value="Unassembled WGS sequence"/>
</dbReference>
<comment type="caution">
    <text evidence="1">The sequence shown here is derived from an EMBL/GenBank/DDBJ whole genome shotgun (WGS) entry which is preliminary data.</text>
</comment>
<reference evidence="1" key="1">
    <citation type="submission" date="2019-10" db="EMBL/GenBank/DDBJ databases">
        <title>Draft genome sequece of Microseira wollei NIES-4236.</title>
        <authorList>
            <person name="Yamaguchi H."/>
            <person name="Suzuki S."/>
            <person name="Kawachi M."/>
        </authorList>
    </citation>
    <scope>NUCLEOTIDE SEQUENCE</scope>
    <source>
        <strain evidence="1">NIES-4236</strain>
    </source>
</reference>